<evidence type="ECO:0000313" key="6">
    <source>
        <dbReference type="Proteomes" id="UP000463857"/>
    </source>
</evidence>
<dbReference type="KEGG" id="eke:EK0264_13815"/>
<dbReference type="AlphaFoldDB" id="A0A7L4YQ12"/>
<dbReference type="Proteomes" id="UP000463857">
    <property type="component" value="Chromosome"/>
</dbReference>
<evidence type="ECO:0000256" key="3">
    <source>
        <dbReference type="PIRSR" id="PIRSR005902-1"/>
    </source>
</evidence>
<sequence length="281" mass="30561">MSRKRDGEAPPLPEPLPAPIVDNHTHLDIVLESVDSSTGAELDKAQSVGVDRIVQVGTTLQSSVWAAQLAASDDRVLAAIAVHPNDAPRLDARELDAALAELDQLAGQQRVRAVGETGLDFYRTRDDEALKVQEQSFRRHIDLAKRHGLALMIHDRDAHDDVFAVLESEGAPDTVVFHCFSGDAAMARRCADLGYYMSFAGNTTFAKSTDLREAAVVAPRELLMLETDAPFLTPTPYRGRPNSPYLTALTARAIADERGDDLGELCVAVSENAERVYGSWA</sequence>
<dbReference type="InterPro" id="IPR032466">
    <property type="entry name" value="Metal_Hydrolase"/>
</dbReference>
<gene>
    <name evidence="5" type="ORF">EK0264_13815</name>
</gene>
<reference evidence="5 6" key="1">
    <citation type="journal article" date="2018" name="Int. J. Syst. Evol. Microbiol.">
        <title>Epidermidibacterium keratini gen. nov., sp. nov., a member of the family Sporichthyaceae, isolated from keratin epidermis.</title>
        <authorList>
            <person name="Lee D.G."/>
            <person name="Trujillo M.E."/>
            <person name="Kang S."/>
            <person name="Nam J.J."/>
            <person name="Kim Y.J."/>
        </authorList>
    </citation>
    <scope>NUCLEOTIDE SEQUENCE [LARGE SCALE GENOMIC DNA]</scope>
    <source>
        <strain evidence="5 6">EPI-7</strain>
    </source>
</reference>
<dbReference type="GO" id="GO:0046872">
    <property type="term" value="F:metal ion binding"/>
    <property type="evidence" value="ECO:0007669"/>
    <property type="project" value="UniProtKB-KW"/>
</dbReference>
<dbReference type="FunCoup" id="A0A7L4YQ12">
    <property type="interactions" value="286"/>
</dbReference>
<dbReference type="GO" id="GO:0004527">
    <property type="term" value="F:exonuclease activity"/>
    <property type="evidence" value="ECO:0007669"/>
    <property type="project" value="UniProtKB-KW"/>
</dbReference>
<dbReference type="InParanoid" id="A0A7L4YQ12"/>
<dbReference type="InterPro" id="IPR015991">
    <property type="entry name" value="TatD/YcfH-like"/>
</dbReference>
<name>A0A7L4YQ12_9ACTN</name>
<dbReference type="PANTHER" id="PTHR46124">
    <property type="entry name" value="D-AMINOACYL-TRNA DEACYLASE"/>
    <property type="match status" value="1"/>
</dbReference>
<feature type="binding site" evidence="3">
    <location>
        <position position="116"/>
    </location>
    <ligand>
        <name>a divalent metal cation</name>
        <dbReference type="ChEBI" id="CHEBI:60240"/>
        <label>1</label>
    </ligand>
</feature>
<dbReference type="GO" id="GO:0004536">
    <property type="term" value="F:DNA nuclease activity"/>
    <property type="evidence" value="ECO:0007669"/>
    <property type="project" value="InterPro"/>
</dbReference>
<dbReference type="PIRSF" id="PIRSF005902">
    <property type="entry name" value="DNase_TatD"/>
    <property type="match status" value="1"/>
</dbReference>
<protein>
    <submittedName>
        <fullName evidence="5">YchF/TatD family DNA exonuclease</fullName>
    </submittedName>
</protein>
<evidence type="ECO:0000313" key="5">
    <source>
        <dbReference type="EMBL" id="QHC01256.1"/>
    </source>
</evidence>
<dbReference type="RefSeq" id="WP_159546393.1">
    <property type="nucleotide sequence ID" value="NZ_CP047156.1"/>
</dbReference>
<feature type="region of interest" description="Disordered" evidence="4">
    <location>
        <begin position="1"/>
        <end position="21"/>
    </location>
</feature>
<dbReference type="SUPFAM" id="SSF51556">
    <property type="entry name" value="Metallo-dependent hydrolases"/>
    <property type="match status" value="1"/>
</dbReference>
<dbReference type="FunFam" id="3.20.20.140:FF:000005">
    <property type="entry name" value="TatD family hydrolase"/>
    <property type="match status" value="1"/>
</dbReference>
<keyword evidence="1 3" id="KW-0479">Metal-binding</keyword>
<feature type="binding site" evidence="3">
    <location>
        <position position="154"/>
    </location>
    <ligand>
        <name>a divalent metal cation</name>
        <dbReference type="ChEBI" id="CHEBI:60240"/>
        <label>2</label>
    </ligand>
</feature>
<organism evidence="5 6">
    <name type="scientific">Epidermidibacterium keratini</name>
    <dbReference type="NCBI Taxonomy" id="1891644"/>
    <lineage>
        <taxon>Bacteria</taxon>
        <taxon>Bacillati</taxon>
        <taxon>Actinomycetota</taxon>
        <taxon>Actinomycetes</taxon>
        <taxon>Sporichthyales</taxon>
        <taxon>Sporichthyaceae</taxon>
        <taxon>Epidermidibacterium</taxon>
    </lineage>
</organism>
<feature type="binding site" evidence="3">
    <location>
        <position position="178"/>
    </location>
    <ligand>
        <name>a divalent metal cation</name>
        <dbReference type="ChEBI" id="CHEBI:60240"/>
        <label>2</label>
    </ligand>
</feature>
<keyword evidence="5" id="KW-0540">Nuclease</keyword>
<dbReference type="PANTHER" id="PTHR46124:SF2">
    <property type="entry name" value="D-AMINOACYL-TRNA DEACYLASE"/>
    <property type="match status" value="1"/>
</dbReference>
<accession>A0A7L4YQ12</accession>
<dbReference type="Gene3D" id="3.20.20.140">
    <property type="entry name" value="Metal-dependent hydrolases"/>
    <property type="match status" value="1"/>
</dbReference>
<feature type="binding site" evidence="3">
    <location>
        <position position="228"/>
    </location>
    <ligand>
        <name>a divalent metal cation</name>
        <dbReference type="ChEBI" id="CHEBI:60240"/>
        <label>1</label>
    </ligand>
</feature>
<dbReference type="NCBIfam" id="TIGR00010">
    <property type="entry name" value="YchF/TatD family DNA exonuclease"/>
    <property type="match status" value="1"/>
</dbReference>
<keyword evidence="2" id="KW-0378">Hydrolase</keyword>
<evidence type="ECO:0000256" key="2">
    <source>
        <dbReference type="ARBA" id="ARBA00022801"/>
    </source>
</evidence>
<dbReference type="OrthoDB" id="9810005at2"/>
<dbReference type="CDD" id="cd01310">
    <property type="entry name" value="TatD_DNAse"/>
    <property type="match status" value="1"/>
</dbReference>
<keyword evidence="6" id="KW-1185">Reference proteome</keyword>
<keyword evidence="5" id="KW-0269">Exonuclease</keyword>
<dbReference type="InterPro" id="IPR001130">
    <property type="entry name" value="TatD-like"/>
</dbReference>
<dbReference type="EMBL" id="CP047156">
    <property type="protein sequence ID" value="QHC01256.1"/>
    <property type="molecule type" value="Genomic_DNA"/>
</dbReference>
<evidence type="ECO:0000256" key="4">
    <source>
        <dbReference type="SAM" id="MobiDB-lite"/>
    </source>
</evidence>
<dbReference type="Pfam" id="PF01026">
    <property type="entry name" value="TatD_DNase"/>
    <property type="match status" value="1"/>
</dbReference>
<feature type="binding site" evidence="3">
    <location>
        <position position="24"/>
    </location>
    <ligand>
        <name>a divalent metal cation</name>
        <dbReference type="ChEBI" id="CHEBI:60240"/>
        <label>1</label>
    </ligand>
</feature>
<dbReference type="GO" id="GO:0005829">
    <property type="term" value="C:cytosol"/>
    <property type="evidence" value="ECO:0007669"/>
    <property type="project" value="TreeGrafter"/>
</dbReference>
<evidence type="ECO:0000256" key="1">
    <source>
        <dbReference type="ARBA" id="ARBA00022723"/>
    </source>
</evidence>
<feature type="binding site" evidence="3">
    <location>
        <position position="26"/>
    </location>
    <ligand>
        <name>a divalent metal cation</name>
        <dbReference type="ChEBI" id="CHEBI:60240"/>
        <label>1</label>
    </ligand>
</feature>
<proteinExistence type="predicted"/>